<dbReference type="RefSeq" id="WP_330146447.1">
    <property type="nucleotide sequence ID" value="NZ_JAZDQU010000002.1"/>
</dbReference>
<dbReference type="PANTHER" id="PTHR15032">
    <property type="entry name" value="N-ACYL-PHOSPHATIDYLETHANOLAMINE-HYDROLYZING PHOSPHOLIPASE D"/>
    <property type="match status" value="1"/>
</dbReference>
<dbReference type="Pfam" id="PF12706">
    <property type="entry name" value="Lactamase_B_2"/>
    <property type="match status" value="1"/>
</dbReference>
<dbReference type="EMBL" id="JAZDQU010000002">
    <property type="protein sequence ID" value="MEE1885552.1"/>
    <property type="molecule type" value="Genomic_DNA"/>
</dbReference>
<comment type="caution">
    <text evidence="3">The sequence shown here is derived from an EMBL/GenBank/DDBJ whole genome shotgun (WGS) entry which is preliminary data.</text>
</comment>
<evidence type="ECO:0000256" key="1">
    <source>
        <dbReference type="SAM" id="Phobius"/>
    </source>
</evidence>
<keyword evidence="1" id="KW-0472">Membrane</keyword>
<dbReference type="InterPro" id="IPR036866">
    <property type="entry name" value="RibonucZ/Hydroxyglut_hydro"/>
</dbReference>
<dbReference type="InterPro" id="IPR001279">
    <property type="entry name" value="Metallo-B-lactamas"/>
</dbReference>
<organism evidence="3 4">
    <name type="scientific">Pedobacter flavus</name>
    <dbReference type="NCBI Taxonomy" id="3113906"/>
    <lineage>
        <taxon>Bacteria</taxon>
        <taxon>Pseudomonadati</taxon>
        <taxon>Bacteroidota</taxon>
        <taxon>Sphingobacteriia</taxon>
        <taxon>Sphingobacteriales</taxon>
        <taxon>Sphingobacteriaceae</taxon>
        <taxon>Pedobacter</taxon>
    </lineage>
</organism>
<dbReference type="SUPFAM" id="SSF56281">
    <property type="entry name" value="Metallo-hydrolase/oxidoreductase"/>
    <property type="match status" value="1"/>
</dbReference>
<dbReference type="PANTHER" id="PTHR15032:SF4">
    <property type="entry name" value="N-ACYL-PHOSPHATIDYLETHANOLAMINE-HYDROLYZING PHOSPHOLIPASE D"/>
    <property type="match status" value="1"/>
</dbReference>
<feature type="transmembrane region" description="Helical" evidence="1">
    <location>
        <begin position="6"/>
        <end position="22"/>
    </location>
</feature>
<keyword evidence="1" id="KW-1133">Transmembrane helix</keyword>
<dbReference type="InterPro" id="IPR024884">
    <property type="entry name" value="NAPE-PLD"/>
</dbReference>
<proteinExistence type="predicted"/>
<feature type="domain" description="Metallo-beta-lactamase" evidence="2">
    <location>
        <begin position="110"/>
        <end position="306"/>
    </location>
</feature>
<protein>
    <submittedName>
        <fullName evidence="3">MBL fold metallo-hydrolase</fullName>
    </submittedName>
</protein>
<dbReference type="Gene3D" id="3.60.15.10">
    <property type="entry name" value="Ribonuclease Z/Hydroxyacylglutathione hydrolase-like"/>
    <property type="match status" value="1"/>
</dbReference>
<sequence length="357" mass="41222">MYTVIFIIFLFIIYILNLRSFGKLPDGNRKLRIKSLPNFNNNALNNISKTDVKPSNVSYFELIKRVLLTKHPNKIPRSKLPVKSPNFNLELPAVTWFGHSSYLLQLEGMNILVDPVFGDRISPFKYLGTKPFPGSKFFNLDNLPPLDVIIITHDHYDHLDYYTIKWLRNKNVVFITSLGVGEHLEHWGISSDKIIELSWGESYKLPGGFQFIADSSRHFSGRKFHRNLSLWSAFILKTPKGNFYLGGDSGYDLHFKETGNKYGPFEMVFLECGQYNNYWPDIHMFPEQTVSAAKDLKAKILFPVHWGKFALSTHTWSEPAQRVTVAAKECDMNIVIPYLGETISIENGYSNENWWDR</sequence>
<gene>
    <name evidence="3" type="ORF">VRU49_09005</name>
</gene>
<keyword evidence="1" id="KW-0812">Transmembrane</keyword>
<keyword evidence="4" id="KW-1185">Reference proteome</keyword>
<accession>A0ABU7H2L2</accession>
<evidence type="ECO:0000259" key="2">
    <source>
        <dbReference type="Pfam" id="PF12706"/>
    </source>
</evidence>
<reference evidence="3 4" key="1">
    <citation type="submission" date="2024-01" db="EMBL/GenBank/DDBJ databases">
        <title>Pedobacter sp. nov., isolated from oil-contaminated soil.</title>
        <authorList>
            <person name="Le N.T.T."/>
        </authorList>
    </citation>
    <scope>NUCLEOTIDE SEQUENCE [LARGE SCALE GENOMIC DNA]</scope>
    <source>
        <strain evidence="3 4">VNH31</strain>
    </source>
</reference>
<dbReference type="PIRSF" id="PIRSF038896">
    <property type="entry name" value="NAPE-PLD"/>
    <property type="match status" value="1"/>
</dbReference>
<dbReference type="Proteomes" id="UP001337681">
    <property type="component" value="Unassembled WGS sequence"/>
</dbReference>
<name>A0ABU7H2L2_9SPHI</name>
<evidence type="ECO:0000313" key="3">
    <source>
        <dbReference type="EMBL" id="MEE1885552.1"/>
    </source>
</evidence>
<evidence type="ECO:0000313" key="4">
    <source>
        <dbReference type="Proteomes" id="UP001337681"/>
    </source>
</evidence>